<dbReference type="EMBL" id="BARS01048400">
    <property type="protein sequence ID" value="GAG36082.1"/>
    <property type="molecule type" value="Genomic_DNA"/>
</dbReference>
<dbReference type="InterPro" id="IPR010093">
    <property type="entry name" value="SinI_DNA-bd"/>
</dbReference>
<sequence>MLLTTQQVAEKLKVTRGEILRLITVRRLPARKQGRDWVIREKDLKKVEYRKVGRPRKIVPKIVLRYGE</sequence>
<dbReference type="AlphaFoldDB" id="X0XL86"/>
<gene>
    <name evidence="2" type="ORF">S01H1_72550</name>
</gene>
<dbReference type="Pfam" id="PF12728">
    <property type="entry name" value="HTH_17"/>
    <property type="match status" value="1"/>
</dbReference>
<accession>X0XL86</accession>
<evidence type="ECO:0000313" key="2">
    <source>
        <dbReference type="EMBL" id="GAG36082.1"/>
    </source>
</evidence>
<organism evidence="2">
    <name type="scientific">marine sediment metagenome</name>
    <dbReference type="NCBI Taxonomy" id="412755"/>
    <lineage>
        <taxon>unclassified sequences</taxon>
        <taxon>metagenomes</taxon>
        <taxon>ecological metagenomes</taxon>
    </lineage>
</organism>
<comment type="caution">
    <text evidence="2">The sequence shown here is derived from an EMBL/GenBank/DDBJ whole genome shotgun (WGS) entry which is preliminary data.</text>
</comment>
<dbReference type="NCBIfam" id="TIGR01764">
    <property type="entry name" value="excise"/>
    <property type="match status" value="1"/>
</dbReference>
<proteinExistence type="predicted"/>
<protein>
    <recommendedName>
        <fullName evidence="1">Helix-turn-helix domain-containing protein</fullName>
    </recommendedName>
</protein>
<name>X0XL86_9ZZZZ</name>
<reference evidence="2" key="1">
    <citation type="journal article" date="2014" name="Front. Microbiol.">
        <title>High frequency of phylogenetically diverse reductive dehalogenase-homologous genes in deep subseafloor sedimentary metagenomes.</title>
        <authorList>
            <person name="Kawai M."/>
            <person name="Futagami T."/>
            <person name="Toyoda A."/>
            <person name="Takaki Y."/>
            <person name="Nishi S."/>
            <person name="Hori S."/>
            <person name="Arai W."/>
            <person name="Tsubouchi T."/>
            <person name="Morono Y."/>
            <person name="Uchiyama I."/>
            <person name="Ito T."/>
            <person name="Fujiyama A."/>
            <person name="Inagaki F."/>
            <person name="Takami H."/>
        </authorList>
    </citation>
    <scope>NUCLEOTIDE SEQUENCE</scope>
    <source>
        <strain evidence="2">Expedition CK06-06</strain>
    </source>
</reference>
<dbReference type="GO" id="GO:0003677">
    <property type="term" value="F:DNA binding"/>
    <property type="evidence" value="ECO:0007669"/>
    <property type="project" value="InterPro"/>
</dbReference>
<evidence type="ECO:0000259" key="1">
    <source>
        <dbReference type="Pfam" id="PF12728"/>
    </source>
</evidence>
<feature type="domain" description="Helix-turn-helix" evidence="1">
    <location>
        <begin position="2"/>
        <end position="45"/>
    </location>
</feature>
<dbReference type="InterPro" id="IPR041657">
    <property type="entry name" value="HTH_17"/>
</dbReference>